<evidence type="ECO:0000313" key="2">
    <source>
        <dbReference type="Proteomes" id="UP000324897"/>
    </source>
</evidence>
<gene>
    <name evidence="1" type="ORF">EJB05_51052</name>
</gene>
<organism evidence="1 2">
    <name type="scientific">Eragrostis curvula</name>
    <name type="common">weeping love grass</name>
    <dbReference type="NCBI Taxonomy" id="38414"/>
    <lineage>
        <taxon>Eukaryota</taxon>
        <taxon>Viridiplantae</taxon>
        <taxon>Streptophyta</taxon>
        <taxon>Embryophyta</taxon>
        <taxon>Tracheophyta</taxon>
        <taxon>Spermatophyta</taxon>
        <taxon>Magnoliopsida</taxon>
        <taxon>Liliopsida</taxon>
        <taxon>Poales</taxon>
        <taxon>Poaceae</taxon>
        <taxon>PACMAD clade</taxon>
        <taxon>Chloridoideae</taxon>
        <taxon>Eragrostideae</taxon>
        <taxon>Eragrostidinae</taxon>
        <taxon>Eragrostis</taxon>
    </lineage>
</organism>
<dbReference type="AlphaFoldDB" id="A0A5J9SWT8"/>
<name>A0A5J9SWT8_9POAL</name>
<dbReference type="Proteomes" id="UP000324897">
    <property type="component" value="Unassembled WGS sequence"/>
</dbReference>
<evidence type="ECO:0000313" key="1">
    <source>
        <dbReference type="EMBL" id="TVU03414.1"/>
    </source>
</evidence>
<accession>A0A5J9SWT8</accession>
<protein>
    <submittedName>
        <fullName evidence="1">Uncharacterized protein</fullName>
    </submittedName>
</protein>
<dbReference type="Gramene" id="TVU03414">
    <property type="protein sequence ID" value="TVU03414"/>
    <property type="gene ID" value="EJB05_51052"/>
</dbReference>
<proteinExistence type="predicted"/>
<dbReference type="EMBL" id="RWGY01000180">
    <property type="protein sequence ID" value="TVU03414.1"/>
    <property type="molecule type" value="Genomic_DNA"/>
</dbReference>
<comment type="caution">
    <text evidence="1">The sequence shown here is derived from an EMBL/GenBank/DDBJ whole genome shotgun (WGS) entry which is preliminary data.</text>
</comment>
<sequence length="165" mass="17935">MTRLLDGNSCSGLGGSSHGRAKRIGEDGSCGVLLLYRSGPANCKRGQSRSRGTWIWWRHSTFPLLLPSSAPLLPLHRHRPCFLSVLQDSGSHLLPPSRQAPASSPQDTGCHQLHQFLLAEKGSLCVTMEMQNKLNISSSLTENSHICTGVSLFDKIPVFVPCTSD</sequence>
<reference evidence="1 2" key="1">
    <citation type="journal article" date="2019" name="Sci. Rep.">
        <title>A high-quality genome of Eragrostis curvula grass provides insights into Poaceae evolution and supports new strategies to enhance forage quality.</title>
        <authorList>
            <person name="Carballo J."/>
            <person name="Santos B.A.C.M."/>
            <person name="Zappacosta D."/>
            <person name="Garbus I."/>
            <person name="Selva J.P."/>
            <person name="Gallo C.A."/>
            <person name="Diaz A."/>
            <person name="Albertini E."/>
            <person name="Caccamo M."/>
            <person name="Echenique V."/>
        </authorList>
    </citation>
    <scope>NUCLEOTIDE SEQUENCE [LARGE SCALE GENOMIC DNA]</scope>
    <source>
        <strain evidence="2">cv. Victoria</strain>
        <tissue evidence="1">Leaf</tissue>
    </source>
</reference>
<keyword evidence="2" id="KW-1185">Reference proteome</keyword>